<dbReference type="AlphaFoldDB" id="A0ABD5B602"/>
<dbReference type="PROSITE" id="PS51257">
    <property type="entry name" value="PROKAR_LIPOPROTEIN"/>
    <property type="match status" value="1"/>
</dbReference>
<sequence>MKKRLLCIPLWGVLSLFILSSCRTEDNIIQQEKDLRFATFVPKAGEKVDYANGFAFLIKRYDEINNTNFSGYNNSILKGNSSQIPLSGEYINFDLHSQLLEQEDGEKWMMYAKISKDKIIDIMVATLKDKETKVGLFSLQKVDKEYYNEVLPAFNAVWLRIQSKNLHLVAGTKNNLNLIAAKDDDNGSCPPGERCKDIPGVVVKGGGKKNKTKDESDYNWQNPCPLLMNCNDGSGGSSGGGGGVGGSSQTIANIDYEQLKDYPCAYEVATQLPNLGNDLANLLKDIFGNNSKINIAFSAGELQSGRENIILEGNTNYTYNDVTHIFNATTTLNKNVLQTATQEYILRIMYHEVIHAYLGYEFNTLGQTKFEEKYPTVESYTISNSRKFTFKDDYQHPRYAPFIDKMTDAIMSYSQKVGNTNFTRERAKALAMSGLFEDLNNNIGISQIINDESTSNSYSKGKKCN</sequence>
<comment type="caution">
    <text evidence="1">The sequence shown here is derived from an EMBL/GenBank/DDBJ whole genome shotgun (WGS) entry which is preliminary data.</text>
</comment>
<proteinExistence type="predicted"/>
<protein>
    <recommendedName>
        <fullName evidence="3">SprT-like family protein</fullName>
    </recommendedName>
</protein>
<accession>A0ABD5B602</accession>
<evidence type="ECO:0008006" key="3">
    <source>
        <dbReference type="Google" id="ProtNLM"/>
    </source>
</evidence>
<reference evidence="1 2" key="1">
    <citation type="submission" date="2023-06" db="EMBL/GenBank/DDBJ databases">
        <title>Nosocomial Elizabethkingia miricola genome.</title>
        <authorList>
            <person name="Morgado S."/>
            <person name="Fonseca E."/>
            <person name="Freitas F."/>
            <person name="Vicente A.C."/>
        </authorList>
    </citation>
    <scope>NUCLEOTIDE SEQUENCE [LARGE SCALE GENOMIC DNA]</scope>
    <source>
        <strain evidence="1 2">EM15</strain>
    </source>
</reference>
<evidence type="ECO:0000313" key="1">
    <source>
        <dbReference type="EMBL" id="MDQ8749258.1"/>
    </source>
</evidence>
<dbReference type="Proteomes" id="UP001239265">
    <property type="component" value="Unassembled WGS sequence"/>
</dbReference>
<name>A0ABD5B602_ELIMR</name>
<gene>
    <name evidence="1" type="ORF">QT385_11460</name>
</gene>
<organism evidence="1 2">
    <name type="scientific">Elizabethkingia miricola</name>
    <name type="common">Chryseobacterium miricola</name>
    <dbReference type="NCBI Taxonomy" id="172045"/>
    <lineage>
        <taxon>Bacteria</taxon>
        <taxon>Pseudomonadati</taxon>
        <taxon>Bacteroidota</taxon>
        <taxon>Flavobacteriia</taxon>
        <taxon>Flavobacteriales</taxon>
        <taxon>Weeksellaceae</taxon>
        <taxon>Elizabethkingia</taxon>
    </lineage>
</organism>
<dbReference type="EMBL" id="JAUCQJ010000003">
    <property type="protein sequence ID" value="MDQ8749258.1"/>
    <property type="molecule type" value="Genomic_DNA"/>
</dbReference>
<dbReference type="RefSeq" id="WP_242463816.1">
    <property type="nucleotide sequence ID" value="NZ_JAUCQJ010000003.1"/>
</dbReference>
<evidence type="ECO:0000313" key="2">
    <source>
        <dbReference type="Proteomes" id="UP001239265"/>
    </source>
</evidence>